<comment type="caution">
    <text evidence="1">The sequence shown here is derived from an EMBL/GenBank/DDBJ whole genome shotgun (WGS) entry which is preliminary data.</text>
</comment>
<dbReference type="InterPro" id="IPR036390">
    <property type="entry name" value="WH_DNA-bd_sf"/>
</dbReference>
<organism evidence="1 2">
    <name type="scientific">Microbacterium tenebrionis</name>
    <dbReference type="NCBI Taxonomy" id="2830665"/>
    <lineage>
        <taxon>Bacteria</taxon>
        <taxon>Bacillati</taxon>
        <taxon>Actinomycetota</taxon>
        <taxon>Actinomycetes</taxon>
        <taxon>Micrococcales</taxon>
        <taxon>Microbacteriaceae</taxon>
        <taxon>Microbacterium</taxon>
    </lineage>
</organism>
<dbReference type="Proteomes" id="UP001139289">
    <property type="component" value="Unassembled WGS sequence"/>
</dbReference>
<dbReference type="RefSeq" id="WP_227530040.1">
    <property type="nucleotide sequence ID" value="NZ_JAGTTM010000001.1"/>
</dbReference>
<evidence type="ECO:0000313" key="2">
    <source>
        <dbReference type="Proteomes" id="UP001139289"/>
    </source>
</evidence>
<proteinExistence type="predicted"/>
<keyword evidence="2" id="KW-1185">Reference proteome</keyword>
<gene>
    <name evidence="1" type="ORF">KEC56_04800</name>
</gene>
<evidence type="ECO:0000313" key="1">
    <source>
        <dbReference type="EMBL" id="MCC2028841.1"/>
    </source>
</evidence>
<sequence>MPKYARPADGEGAEAPLAILGNMVKAGIIRQVRKTPNVGRKTIADVLAVAPSTIVPYLGELEAAGLLIANPPKAERKRGEWVVYRVNDEMVTELYLRLGQEIGEI</sequence>
<dbReference type="EMBL" id="JAGTTM010000001">
    <property type="protein sequence ID" value="MCC2028841.1"/>
    <property type="molecule type" value="Genomic_DNA"/>
</dbReference>
<name>A0A9X1RYS5_9MICO</name>
<dbReference type="InterPro" id="IPR036388">
    <property type="entry name" value="WH-like_DNA-bd_sf"/>
</dbReference>
<dbReference type="SUPFAM" id="SSF46785">
    <property type="entry name" value="Winged helix' DNA-binding domain"/>
    <property type="match status" value="1"/>
</dbReference>
<dbReference type="AlphaFoldDB" id="A0A9X1RYS5"/>
<dbReference type="Gene3D" id="1.10.10.10">
    <property type="entry name" value="Winged helix-like DNA-binding domain superfamily/Winged helix DNA-binding domain"/>
    <property type="match status" value="1"/>
</dbReference>
<protein>
    <submittedName>
        <fullName evidence="1">Helix-turn-helix transcriptional regulator</fullName>
    </submittedName>
</protein>
<reference evidence="1" key="1">
    <citation type="submission" date="2021-04" db="EMBL/GenBank/DDBJ databases">
        <title>Microbacterium tenobrionis sp. nov. and Microbacterium allomyrinae sp. nov., isolated from larvae of Tenobrio molitor and Allomyrina dichotoma, respectively.</title>
        <authorList>
            <person name="Lee S.D."/>
        </authorList>
    </citation>
    <scope>NUCLEOTIDE SEQUENCE</scope>
    <source>
        <strain evidence="1">YMB-B2</strain>
    </source>
</reference>
<accession>A0A9X1RYS5</accession>